<sequence>MSALVDIAEDSGPLVVSSELGNEELDLSTYRKLAGSIHPAYQSPSVLLDCLVEQVGAGIRNEERAAPQTSDDGVQKGMEEEARKLSKYIKVTLSQDWGPSIAGEESESEGSDTNPYHDLQDAEAVLPSLDALGCQYRGVRMFGHESVAAVAKRIEECFRVPRASPVEGECVLTADQRRALRTKIIPFMPKRLGSASIERLLLLTEFAKLVDSVTPAKGGAVGNCTLASLVDRRVYEKIPMGLLRQRLGRLIYGKGAGEPYLATRYWPRYDATLIAIYYPTPPGRMSLHAWREEIECDDDDDEQQQQQVTQQQEEEKEDVDGNGQADAGEEGAEESPLEAKGPRYEVREVFEKCLVPADGSVIISTRLARTAVSQRTPTPSDPVEGADEEAKEEETPEAAADEEEKDPDAAENVEGGDELDRKLTYSRRVTKAFVKGCTLRVEECCVSCNYQDSSRLAVTRSEEDDFTLTYAPLKASRVTLRSKQGMELTPQQPAYGKRPSRMISNARCGDLVYDCEMSRRVFPNGVVQRELASGRKELLYPDGTYSYRDPTAEELSGDLRLPPAARPGEWIVVKPRNGEMYRRWHAPERPRTPQAVAVEGGDENEETEANVDEDVDAGKQKYLDEIKFLVEGDTCEKKLDTKVPTTIQVDPESGHEIVTNNLGSMIITTPDGSVRTVIFPDHTRISTERSELGEKISVSKLGTPLSYISQNDSNALFTVELEDGSTVCVEQSAEADEVAVKRCGVPIIKVNANTGKTVVDGTAYVAEYIRDDDGRGFFTLRCFDDERNSFEVDGRTNCCSVKLATCLDESKDMPSPRPGAPTDEALRPMAAVYHPDKDFLPSVDGLSSHPPRLIVVYGDGLDEAQEILPFKEATEALNASDAIKESVAMDSPVDGCTSHYLIRTGCSVDLKTLPIAEISVPSCVSRQLEAVEDPNPVVPAPSEFTTVRHLIQYPEVSDSMLREFEDACVRYSDWTESHTGLHDEVAARMQREAEARAAEAKDLNHSITTKASLFFPSGPANHVEAQCLELAARWQHAPGAEEMLNTAVKLAGEVVERLEKESAERKEPEKESSVANDEPTDSSESHQQPLVRGRVEAKGIRRPDEGGECA</sequence>
<feature type="non-terminal residue" evidence="2">
    <location>
        <position position="1"/>
    </location>
</feature>
<feature type="region of interest" description="Disordered" evidence="1">
    <location>
        <begin position="296"/>
        <end position="340"/>
    </location>
</feature>
<feature type="compositionally biased region" description="Basic and acidic residues" evidence="1">
    <location>
        <begin position="1059"/>
        <end position="1072"/>
    </location>
</feature>
<feature type="compositionally biased region" description="Basic and acidic residues" evidence="1">
    <location>
        <begin position="1093"/>
        <end position="1110"/>
    </location>
</feature>
<evidence type="ECO:0000313" key="3">
    <source>
        <dbReference type="Proteomes" id="UP000574390"/>
    </source>
</evidence>
<name>A0A7J6PUK3_PEROL</name>
<feature type="region of interest" description="Disordered" evidence="1">
    <location>
        <begin position="1059"/>
        <end position="1110"/>
    </location>
</feature>
<feature type="compositionally biased region" description="Acidic residues" evidence="1">
    <location>
        <begin position="384"/>
        <end position="417"/>
    </location>
</feature>
<evidence type="ECO:0000256" key="1">
    <source>
        <dbReference type="SAM" id="MobiDB-lite"/>
    </source>
</evidence>
<accession>A0A7J6PUK3</accession>
<feature type="compositionally biased region" description="Acidic residues" evidence="1">
    <location>
        <begin position="327"/>
        <end position="336"/>
    </location>
</feature>
<evidence type="ECO:0000313" key="2">
    <source>
        <dbReference type="EMBL" id="KAF4699748.1"/>
    </source>
</evidence>
<proteinExistence type="predicted"/>
<reference evidence="2 3" key="1">
    <citation type="submission" date="2020-04" db="EMBL/GenBank/DDBJ databases">
        <title>Perkinsus olseni comparative genomics.</title>
        <authorList>
            <person name="Bogema D.R."/>
        </authorList>
    </citation>
    <scope>NUCLEOTIDE SEQUENCE [LARGE SCALE GENOMIC DNA]</scope>
    <source>
        <strain evidence="2">ATCC PRA-205</strain>
    </source>
</reference>
<protein>
    <submittedName>
        <fullName evidence="2">Sperm associated antigen 17</fullName>
    </submittedName>
</protein>
<dbReference type="AlphaFoldDB" id="A0A7J6PUK3"/>
<organism evidence="2 3">
    <name type="scientific">Perkinsus olseni</name>
    <name type="common">Perkinsus atlanticus</name>
    <dbReference type="NCBI Taxonomy" id="32597"/>
    <lineage>
        <taxon>Eukaryota</taxon>
        <taxon>Sar</taxon>
        <taxon>Alveolata</taxon>
        <taxon>Perkinsozoa</taxon>
        <taxon>Perkinsea</taxon>
        <taxon>Perkinsida</taxon>
        <taxon>Perkinsidae</taxon>
        <taxon>Perkinsus</taxon>
    </lineage>
</organism>
<comment type="caution">
    <text evidence="2">The sequence shown here is derived from an EMBL/GenBank/DDBJ whole genome shotgun (WGS) entry which is preliminary data.</text>
</comment>
<dbReference type="EMBL" id="JABANM010034363">
    <property type="protein sequence ID" value="KAF4699748.1"/>
    <property type="molecule type" value="Genomic_DNA"/>
</dbReference>
<dbReference type="Proteomes" id="UP000574390">
    <property type="component" value="Unassembled WGS sequence"/>
</dbReference>
<gene>
    <name evidence="2" type="primary">SPAG17_4</name>
    <name evidence="2" type="ORF">FOZ62_015087</name>
</gene>
<feature type="region of interest" description="Disordered" evidence="1">
    <location>
        <begin position="370"/>
        <end position="418"/>
    </location>
</feature>